<feature type="compositionally biased region" description="Polar residues" evidence="1">
    <location>
        <begin position="40"/>
        <end position="49"/>
    </location>
</feature>
<sequence>MNSHNQTIPSNQTSREASPDYVHASRYNSTLLDSALPVSGNPSVNSSAFSRHGGLDQRHNNYRKGWFILDVLNQVDDTFG</sequence>
<comment type="caution">
    <text evidence="2">The sequence shown here is derived from an EMBL/GenBank/DDBJ whole genome shotgun (WGS) entry which is preliminary data.</text>
</comment>
<evidence type="ECO:0000313" key="3">
    <source>
        <dbReference type="Proteomes" id="UP000784294"/>
    </source>
</evidence>
<gene>
    <name evidence="2" type="ORF">PXEA_LOCUS3794</name>
</gene>
<dbReference type="Proteomes" id="UP000784294">
    <property type="component" value="Unassembled WGS sequence"/>
</dbReference>
<accession>A0A3S5BN84</accession>
<organism evidence="2 3">
    <name type="scientific">Protopolystoma xenopodis</name>
    <dbReference type="NCBI Taxonomy" id="117903"/>
    <lineage>
        <taxon>Eukaryota</taxon>
        <taxon>Metazoa</taxon>
        <taxon>Spiralia</taxon>
        <taxon>Lophotrochozoa</taxon>
        <taxon>Platyhelminthes</taxon>
        <taxon>Monogenea</taxon>
        <taxon>Polyopisthocotylea</taxon>
        <taxon>Polystomatidea</taxon>
        <taxon>Polystomatidae</taxon>
        <taxon>Protopolystoma</taxon>
    </lineage>
</organism>
<feature type="compositionally biased region" description="Polar residues" evidence="1">
    <location>
        <begin position="1"/>
        <end position="16"/>
    </location>
</feature>
<protein>
    <submittedName>
        <fullName evidence="2">Uncharacterized protein</fullName>
    </submittedName>
</protein>
<dbReference type="EMBL" id="CAAALY010008751">
    <property type="protein sequence ID" value="VEL10354.1"/>
    <property type="molecule type" value="Genomic_DNA"/>
</dbReference>
<dbReference type="AlphaFoldDB" id="A0A3S5BN84"/>
<name>A0A3S5BN84_9PLAT</name>
<keyword evidence="3" id="KW-1185">Reference proteome</keyword>
<feature type="region of interest" description="Disordered" evidence="1">
    <location>
        <begin position="1"/>
        <end position="55"/>
    </location>
</feature>
<reference evidence="2" key="1">
    <citation type="submission" date="2018-11" db="EMBL/GenBank/DDBJ databases">
        <authorList>
            <consortium name="Pathogen Informatics"/>
        </authorList>
    </citation>
    <scope>NUCLEOTIDE SEQUENCE</scope>
</reference>
<proteinExistence type="predicted"/>
<evidence type="ECO:0000256" key="1">
    <source>
        <dbReference type="SAM" id="MobiDB-lite"/>
    </source>
</evidence>
<evidence type="ECO:0000313" key="2">
    <source>
        <dbReference type="EMBL" id="VEL10354.1"/>
    </source>
</evidence>